<protein>
    <recommendedName>
        <fullName evidence="3">DUF3137 domain-containing protein</fullName>
    </recommendedName>
</protein>
<keyword evidence="2" id="KW-1185">Reference proteome</keyword>
<dbReference type="Proteomes" id="UP000184452">
    <property type="component" value="Unassembled WGS sequence"/>
</dbReference>
<dbReference type="AlphaFoldDB" id="A0A1M6AMC9"/>
<dbReference type="OrthoDB" id="3429251at2"/>
<accession>A0A1M6AMC9</accession>
<organism evidence="1 2">
    <name type="scientific">Nocardiopsis flavescens</name>
    <dbReference type="NCBI Taxonomy" id="758803"/>
    <lineage>
        <taxon>Bacteria</taxon>
        <taxon>Bacillati</taxon>
        <taxon>Actinomycetota</taxon>
        <taxon>Actinomycetes</taxon>
        <taxon>Streptosporangiales</taxon>
        <taxon>Nocardiopsidaceae</taxon>
        <taxon>Nocardiopsis</taxon>
    </lineage>
</organism>
<evidence type="ECO:0000313" key="1">
    <source>
        <dbReference type="EMBL" id="SHI37557.1"/>
    </source>
</evidence>
<proteinExistence type="predicted"/>
<dbReference type="STRING" id="758803.SAMN05421803_10138"/>
<sequence>MDIVVVEAVVLGVLVLVAVAVVASRVVGAVPERKHCERLAAWAREHGWSYDRERPELVDRFEGDPFVERRSNARARHVLCARPGGRAVTAYEYSYATSRHDGRDTVTTGHVHTVVAVALPVPVPAVEVRARGAAGPQPPAAGVREAAVGDAAFDAAFTVAAADEGFARRVLDEGVRAHLVRAGGAVPVPFRFASTHLLTWQDRAMDPGAAAQAAQALVELLERVPAAVWGDQRDAVG</sequence>
<dbReference type="EMBL" id="FQZK01000001">
    <property type="protein sequence ID" value="SHI37557.1"/>
    <property type="molecule type" value="Genomic_DNA"/>
</dbReference>
<evidence type="ECO:0008006" key="3">
    <source>
        <dbReference type="Google" id="ProtNLM"/>
    </source>
</evidence>
<name>A0A1M6AMC9_9ACTN</name>
<gene>
    <name evidence="1" type="ORF">SAMN05421803_10138</name>
</gene>
<evidence type="ECO:0000313" key="2">
    <source>
        <dbReference type="Proteomes" id="UP000184452"/>
    </source>
</evidence>
<dbReference type="RefSeq" id="WP_073373689.1">
    <property type="nucleotide sequence ID" value="NZ_FQZK01000001.1"/>
</dbReference>
<reference evidence="1 2" key="1">
    <citation type="submission" date="2016-11" db="EMBL/GenBank/DDBJ databases">
        <authorList>
            <person name="Jaros S."/>
            <person name="Januszkiewicz K."/>
            <person name="Wedrychowicz H."/>
        </authorList>
    </citation>
    <scope>NUCLEOTIDE SEQUENCE [LARGE SCALE GENOMIC DNA]</scope>
    <source>
        <strain evidence="1 2">CGMCC 4.5723</strain>
    </source>
</reference>